<proteinExistence type="predicted"/>
<name>A0ABT3IW99_9BACT</name>
<dbReference type="Proteomes" id="UP001207742">
    <property type="component" value="Unassembled WGS sequence"/>
</dbReference>
<sequence>MKNKSIPGKSLNRKTMKTIKGNGMTEGECPFFICGNPQGRLICDQAIGCVCSGLVLPLCRRRGTV</sequence>
<accession>A0ABT3IW99</accession>
<evidence type="ECO:0000313" key="1">
    <source>
        <dbReference type="EMBL" id="MCW3488250.1"/>
    </source>
</evidence>
<evidence type="ECO:0008006" key="3">
    <source>
        <dbReference type="Google" id="ProtNLM"/>
    </source>
</evidence>
<organism evidence="1 2">
    <name type="scientific">Chitinophaga nivalis</name>
    <dbReference type="NCBI Taxonomy" id="2991709"/>
    <lineage>
        <taxon>Bacteria</taxon>
        <taxon>Pseudomonadati</taxon>
        <taxon>Bacteroidota</taxon>
        <taxon>Chitinophagia</taxon>
        <taxon>Chitinophagales</taxon>
        <taxon>Chitinophagaceae</taxon>
        <taxon>Chitinophaga</taxon>
    </lineage>
</organism>
<dbReference type="RefSeq" id="WP_264735054.1">
    <property type="nucleotide sequence ID" value="NZ_JAPDNR010000001.1"/>
</dbReference>
<gene>
    <name evidence="1" type="ORF">OL497_30425</name>
</gene>
<reference evidence="1 2" key="1">
    <citation type="submission" date="2022-10" db="EMBL/GenBank/DDBJ databases">
        <title>Chitinophaga nivalis PC15 sp. nov., isolated from Pyeongchang county, South Korea.</title>
        <authorList>
            <person name="Trinh H.N."/>
        </authorList>
    </citation>
    <scope>NUCLEOTIDE SEQUENCE [LARGE SCALE GENOMIC DNA]</scope>
    <source>
        <strain evidence="1 2">PC14</strain>
    </source>
</reference>
<comment type="caution">
    <text evidence="1">The sequence shown here is derived from an EMBL/GenBank/DDBJ whole genome shotgun (WGS) entry which is preliminary data.</text>
</comment>
<keyword evidence="2" id="KW-1185">Reference proteome</keyword>
<dbReference type="EMBL" id="JAPDNS010000002">
    <property type="protein sequence ID" value="MCW3488250.1"/>
    <property type="molecule type" value="Genomic_DNA"/>
</dbReference>
<evidence type="ECO:0000313" key="2">
    <source>
        <dbReference type="Proteomes" id="UP001207742"/>
    </source>
</evidence>
<protein>
    <recommendedName>
        <fullName evidence="3">Bacteriocin</fullName>
    </recommendedName>
</protein>